<dbReference type="PANTHER" id="PTHR43795">
    <property type="entry name" value="BIFUNCTIONAL ASPARTATE AMINOTRANSFERASE AND GLUTAMATE/ASPARTATE-PREPHENATE AMINOTRANSFERASE-RELATED"/>
    <property type="match status" value="1"/>
</dbReference>
<name>A0AAV2H2G5_LYMST</name>
<dbReference type="SUPFAM" id="SSF53383">
    <property type="entry name" value="PLP-dependent transferases"/>
    <property type="match status" value="1"/>
</dbReference>
<dbReference type="InterPro" id="IPR015422">
    <property type="entry name" value="PyrdxlP-dep_Trfase_small"/>
</dbReference>
<dbReference type="Gene3D" id="3.90.1150.10">
    <property type="entry name" value="Aspartate Aminotransferase, domain 1"/>
    <property type="match status" value="1"/>
</dbReference>
<dbReference type="EMBL" id="CAXITT010000023">
    <property type="protein sequence ID" value="CAL1527825.1"/>
    <property type="molecule type" value="Genomic_DNA"/>
</dbReference>
<organism evidence="3 4">
    <name type="scientific">Lymnaea stagnalis</name>
    <name type="common">Great pond snail</name>
    <name type="synonym">Helix stagnalis</name>
    <dbReference type="NCBI Taxonomy" id="6523"/>
    <lineage>
        <taxon>Eukaryota</taxon>
        <taxon>Metazoa</taxon>
        <taxon>Spiralia</taxon>
        <taxon>Lophotrochozoa</taxon>
        <taxon>Mollusca</taxon>
        <taxon>Gastropoda</taxon>
        <taxon>Heterobranchia</taxon>
        <taxon>Euthyneura</taxon>
        <taxon>Panpulmonata</taxon>
        <taxon>Hygrophila</taxon>
        <taxon>Lymnaeoidea</taxon>
        <taxon>Lymnaeidae</taxon>
        <taxon>Lymnaea</taxon>
    </lineage>
</organism>
<dbReference type="Proteomes" id="UP001497497">
    <property type="component" value="Unassembled WGS sequence"/>
</dbReference>
<evidence type="ECO:0000259" key="2">
    <source>
        <dbReference type="Pfam" id="PF00155"/>
    </source>
</evidence>
<accession>A0AAV2H2G5</accession>
<keyword evidence="4" id="KW-1185">Reference proteome</keyword>
<dbReference type="PANTHER" id="PTHR43795:SF39">
    <property type="entry name" value="AMINOTRANSFERASE CLASS I_CLASSII DOMAIN-CONTAINING PROTEIN"/>
    <property type="match status" value="1"/>
</dbReference>
<dbReference type="InterPro" id="IPR015424">
    <property type="entry name" value="PyrdxlP-dep_Trfase"/>
</dbReference>
<dbReference type="GO" id="GO:0008483">
    <property type="term" value="F:transaminase activity"/>
    <property type="evidence" value="ECO:0007669"/>
    <property type="project" value="TreeGrafter"/>
</dbReference>
<evidence type="ECO:0000313" key="4">
    <source>
        <dbReference type="Proteomes" id="UP001497497"/>
    </source>
</evidence>
<protein>
    <recommendedName>
        <fullName evidence="2">Aminotransferase class I/classII large domain-containing protein</fullName>
    </recommendedName>
</protein>
<comment type="caution">
    <text evidence="3">The sequence shown here is derived from an EMBL/GenBank/DDBJ whole genome shotgun (WGS) entry which is preliminary data.</text>
</comment>
<dbReference type="Pfam" id="PF00155">
    <property type="entry name" value="Aminotran_1_2"/>
    <property type="match status" value="1"/>
</dbReference>
<proteinExistence type="predicted"/>
<gene>
    <name evidence="3" type="ORF">GSLYS_00001995001</name>
</gene>
<reference evidence="3 4" key="1">
    <citation type="submission" date="2024-04" db="EMBL/GenBank/DDBJ databases">
        <authorList>
            <consortium name="Genoscope - CEA"/>
            <person name="William W."/>
        </authorList>
    </citation>
    <scope>NUCLEOTIDE SEQUENCE [LARGE SCALE GENOMIC DNA]</scope>
</reference>
<evidence type="ECO:0000313" key="3">
    <source>
        <dbReference type="EMBL" id="CAL1527825.1"/>
    </source>
</evidence>
<feature type="domain" description="Aminotransferase class I/classII large" evidence="2">
    <location>
        <begin position="48"/>
        <end position="420"/>
    </location>
</feature>
<dbReference type="AlphaFoldDB" id="A0AAV2H2G5"/>
<dbReference type="Gene3D" id="3.40.640.10">
    <property type="entry name" value="Type I PLP-dependent aspartate aminotransferase-like (Major domain)"/>
    <property type="match status" value="1"/>
</dbReference>
<dbReference type="GO" id="GO:0030170">
    <property type="term" value="F:pyridoxal phosphate binding"/>
    <property type="evidence" value="ECO:0007669"/>
    <property type="project" value="InterPro"/>
</dbReference>
<evidence type="ECO:0000256" key="1">
    <source>
        <dbReference type="ARBA" id="ARBA00022898"/>
    </source>
</evidence>
<dbReference type="PRINTS" id="PR00753">
    <property type="entry name" value="ACCSYNTHASE"/>
</dbReference>
<dbReference type="GO" id="GO:0006520">
    <property type="term" value="P:amino acid metabolic process"/>
    <property type="evidence" value="ECO:0007669"/>
    <property type="project" value="TreeGrafter"/>
</dbReference>
<dbReference type="CDD" id="cd00609">
    <property type="entry name" value="AAT_like"/>
    <property type="match status" value="1"/>
</dbReference>
<dbReference type="InterPro" id="IPR015421">
    <property type="entry name" value="PyrdxlP-dep_Trfase_major"/>
</dbReference>
<sequence>MGSHAGNEQFRISKRASQTIEIASPFLVHIQAVLGNPFDPLTNPEGIVNLGIAENKLCEDLMVEKMKSVQAIEESPCLLYYDVNSGTASAKKSAKRFIDNFLNPITEIDEKNIVIMSGLTSSLETLAFAIADSGEYIMVPSPYYFRIRNDIQDRAEVNVLNVPLQYKTDHKPSMCEMNSEILEEYYQKAISENKVVRGILLSNPNNPSGDVLTEDQLLDILEFANRHNLHVIANEIYALSVFDPEITFKSLLSLPLPNPNMVHFTWGSSKDLGLSGFRISMVYTKNPNVLSYCLSVSAFTTASRLIQHRLQEIIDDKDWLSKVFLPTKFSRMQKRYQEITSQLRQHGARVHTSGATMFIWLDLREFLQEPTFDAENSLFLKFMSEKVFVVPGKELYNQDPGMFRIVFTLDEPVIKEGIRRVIKVLQDCRRQL</sequence>
<dbReference type="InterPro" id="IPR050478">
    <property type="entry name" value="Ethylene_sulfur-biosynth"/>
</dbReference>
<keyword evidence="1" id="KW-0663">Pyridoxal phosphate</keyword>
<dbReference type="InterPro" id="IPR004839">
    <property type="entry name" value="Aminotransferase_I/II_large"/>
</dbReference>